<dbReference type="Proteomes" id="UP001597260">
    <property type="component" value="Unassembled WGS sequence"/>
</dbReference>
<sequence>MRHIELLCLAGDLPCECHGEHDDVEDHPHLRGSADSMLQLRVGLLFDRLYGSDGASLR</sequence>
<evidence type="ECO:0000313" key="2">
    <source>
        <dbReference type="Proteomes" id="UP001597260"/>
    </source>
</evidence>
<protein>
    <submittedName>
        <fullName evidence="1">Uncharacterized protein</fullName>
    </submittedName>
</protein>
<keyword evidence="2" id="KW-1185">Reference proteome</keyword>
<name>A0ABW3YHW0_9ACTN</name>
<reference evidence="2" key="1">
    <citation type="journal article" date="2019" name="Int. J. Syst. Evol. Microbiol.">
        <title>The Global Catalogue of Microorganisms (GCM) 10K type strain sequencing project: providing services to taxonomists for standard genome sequencing and annotation.</title>
        <authorList>
            <consortium name="The Broad Institute Genomics Platform"/>
            <consortium name="The Broad Institute Genome Sequencing Center for Infectious Disease"/>
            <person name="Wu L."/>
            <person name="Ma J."/>
        </authorList>
    </citation>
    <scope>NUCLEOTIDE SEQUENCE [LARGE SCALE GENOMIC DNA]</scope>
    <source>
        <strain evidence="2">JCM 31037</strain>
    </source>
</reference>
<evidence type="ECO:0000313" key="1">
    <source>
        <dbReference type="EMBL" id="MFD1323246.1"/>
    </source>
</evidence>
<accession>A0ABW3YHW0</accession>
<dbReference type="RefSeq" id="WP_377572398.1">
    <property type="nucleotide sequence ID" value="NZ_JBHTMP010000029.1"/>
</dbReference>
<comment type="caution">
    <text evidence="1">The sequence shown here is derived from an EMBL/GenBank/DDBJ whole genome shotgun (WGS) entry which is preliminary data.</text>
</comment>
<dbReference type="EMBL" id="JBHTMP010000029">
    <property type="protein sequence ID" value="MFD1323246.1"/>
    <property type="molecule type" value="Genomic_DNA"/>
</dbReference>
<proteinExistence type="predicted"/>
<organism evidence="1 2">
    <name type="scientific">Micromonospora sonneratiae</name>
    <dbReference type="NCBI Taxonomy" id="1184706"/>
    <lineage>
        <taxon>Bacteria</taxon>
        <taxon>Bacillati</taxon>
        <taxon>Actinomycetota</taxon>
        <taxon>Actinomycetes</taxon>
        <taxon>Micromonosporales</taxon>
        <taxon>Micromonosporaceae</taxon>
        <taxon>Micromonospora</taxon>
    </lineage>
</organism>
<gene>
    <name evidence="1" type="ORF">ACFQ4H_19340</name>
</gene>